<dbReference type="PANTHER" id="PTHR38454">
    <property type="entry name" value="INTEGRAL MEMBRANE PROTEIN-RELATED"/>
    <property type="match status" value="1"/>
</dbReference>
<accession>A0A510VMY7</accession>
<feature type="transmembrane region" description="Helical" evidence="1">
    <location>
        <begin position="310"/>
        <end position="329"/>
    </location>
</feature>
<sequence length="885" mass="98544">MKTWINKRVTQFENSRSMGAIAALVIPACIFLVLLISLGIEPFGDKTIAYIDANNQYMSFFGYLKQNLTNPTGFLYSFQAAIGNNFFGVLTYYLLNPINVLIIFFPLSKMPLFLLVLAWLKISLASLSMYYFLRVHFRLNLFKTHLQNHLRMIDVLVGTTYSFMAFAVVYMSNVMWLDVLILLPLMVLGLEKIFNGNKPYLFGAVLTYGLITNYYTSYISCFFLAFYFLFLILLSVQQHVELQELIKHTISTIISGALGIGLAAVVLLPSFESTVGVAKAPVEYNLNFITNWVDLGREVLGGIPGTEPHVGPLIFTGSLMLIMIVSFFLNDNVDLKEKLSWGAMLLLILGLSNIDASYFAWHVFTAPNGFPHRESYTIGFFITLLAATSLHKGFSVSRRSLLKGLMLFGAALLVLSKVEPFITSWVIIYNVAIVVALCFSLHKWSGNGSSVALLAVILLSFGDVAYGARNSWKTNSSTLSSQSFARYTTSMAKAVKFVQQDDKSFYRVGVSTEQSTNQGMLFNYRGVGGYTSTQGTNLVNFWSSLGYFQNYQTRWVNYNNGSTLAIDNLFGIKYRIENNNAKLRKDFNAATSDLGYDNFPSLESKGHKVGDVDGLTIYKTTKSMPLAVSVRDEALAPTKALHQTKNPFEVQNRLWMKLTGLNKALLNIPDEITQSESTGRREISYVITPKQTGGLYLNLPEKKGDIVHQPLQMYVNGHFVSDYRTEGENGIVALGHQKTNQTVKVTVRAVDGAKIVGLNTSPNAYTQNEKVMLEGQARLNPQKKINVHLINSRRIRVNVPSAAKHLMLTIPYDKGWHAVDQANRPLKIKKAVGSMLGIETEASSKKTTLSYTPTGLISGIIISSSSLVATIAVALWYELKSSKRK</sequence>
<organism evidence="2 3">
    <name type="scientific">Furfurilactobacillus siliginis</name>
    <dbReference type="NCBI Taxonomy" id="348151"/>
    <lineage>
        <taxon>Bacteria</taxon>
        <taxon>Bacillati</taxon>
        <taxon>Bacillota</taxon>
        <taxon>Bacilli</taxon>
        <taxon>Lactobacillales</taxon>
        <taxon>Lactobacillaceae</taxon>
        <taxon>Furfurilactobacillus</taxon>
    </lineage>
</organism>
<dbReference type="Pfam" id="PF09586">
    <property type="entry name" value="YfhO"/>
    <property type="match status" value="1"/>
</dbReference>
<dbReference type="RefSeq" id="WP_083483974.1">
    <property type="nucleotide sequence ID" value="NZ_BJUD01000007.1"/>
</dbReference>
<dbReference type="AlphaFoldDB" id="A0A510VMY7"/>
<keyword evidence="1" id="KW-1133">Transmembrane helix</keyword>
<feature type="transmembrane region" description="Helical" evidence="1">
    <location>
        <begin position="341"/>
        <end position="364"/>
    </location>
</feature>
<evidence type="ECO:0000256" key="1">
    <source>
        <dbReference type="SAM" id="Phobius"/>
    </source>
</evidence>
<protein>
    <submittedName>
        <fullName evidence="2">Membrane protein</fullName>
    </submittedName>
</protein>
<proteinExistence type="predicted"/>
<dbReference type="PANTHER" id="PTHR38454:SF1">
    <property type="entry name" value="INTEGRAL MEMBRANE PROTEIN"/>
    <property type="match status" value="1"/>
</dbReference>
<gene>
    <name evidence="2" type="ORF">LSI01_05990</name>
</gene>
<evidence type="ECO:0000313" key="2">
    <source>
        <dbReference type="EMBL" id="GEK28288.1"/>
    </source>
</evidence>
<feature type="transmembrane region" description="Helical" evidence="1">
    <location>
        <begin position="86"/>
        <end position="105"/>
    </location>
</feature>
<feature type="transmembrane region" description="Helical" evidence="1">
    <location>
        <begin position="451"/>
        <end position="468"/>
    </location>
</feature>
<reference evidence="2 3" key="1">
    <citation type="submission" date="2019-07" db="EMBL/GenBank/DDBJ databases">
        <title>Whole genome shotgun sequence of Lactobacillus siliginis NBRC 101315.</title>
        <authorList>
            <person name="Hosoyama A."/>
            <person name="Uohara A."/>
            <person name="Ohji S."/>
            <person name="Ichikawa N."/>
        </authorList>
    </citation>
    <scope>NUCLEOTIDE SEQUENCE [LARGE SCALE GENOMIC DNA]</scope>
    <source>
        <strain evidence="2 3">NBRC 101315</strain>
    </source>
</reference>
<dbReference type="InterPro" id="IPR018580">
    <property type="entry name" value="Uncharacterised_YfhO"/>
</dbReference>
<evidence type="ECO:0000313" key="3">
    <source>
        <dbReference type="Proteomes" id="UP000321429"/>
    </source>
</evidence>
<comment type="caution">
    <text evidence="2">The sequence shown here is derived from an EMBL/GenBank/DDBJ whole genome shotgun (WGS) entry which is preliminary data.</text>
</comment>
<name>A0A510VMY7_9LACO</name>
<keyword evidence="1" id="KW-0472">Membrane</keyword>
<feature type="transmembrane region" description="Helical" evidence="1">
    <location>
        <begin position="376"/>
        <end position="394"/>
    </location>
</feature>
<feature type="transmembrane region" description="Helical" evidence="1">
    <location>
        <begin position="21"/>
        <end position="40"/>
    </location>
</feature>
<feature type="transmembrane region" description="Helical" evidence="1">
    <location>
        <begin position="152"/>
        <end position="170"/>
    </location>
</feature>
<dbReference type="EMBL" id="BJUD01000007">
    <property type="protein sequence ID" value="GEK28288.1"/>
    <property type="molecule type" value="Genomic_DNA"/>
</dbReference>
<feature type="transmembrane region" description="Helical" evidence="1">
    <location>
        <begin position="214"/>
        <end position="236"/>
    </location>
</feature>
<feature type="transmembrane region" description="Helical" evidence="1">
    <location>
        <begin position="855"/>
        <end position="877"/>
    </location>
</feature>
<feature type="transmembrane region" description="Helical" evidence="1">
    <location>
        <begin position="248"/>
        <end position="271"/>
    </location>
</feature>
<dbReference type="OrthoDB" id="9815466at2"/>
<dbReference type="Proteomes" id="UP000321429">
    <property type="component" value="Unassembled WGS sequence"/>
</dbReference>
<keyword evidence="1" id="KW-0812">Transmembrane</keyword>
<feature type="transmembrane region" description="Helical" evidence="1">
    <location>
        <begin position="112"/>
        <end position="132"/>
    </location>
</feature>